<name>A0A1I7S7B1_BURXY</name>
<dbReference type="WBParaSite" id="BXY_0890000.1">
    <property type="protein sequence ID" value="BXY_0890000.1"/>
    <property type="gene ID" value="BXY_0890000"/>
</dbReference>
<keyword evidence="3 5" id="KW-1133">Transmembrane helix</keyword>
<feature type="transmembrane region" description="Helical" evidence="5">
    <location>
        <begin position="27"/>
        <end position="50"/>
    </location>
</feature>
<keyword evidence="2 5" id="KW-0812">Transmembrane</keyword>
<dbReference type="AlphaFoldDB" id="A0A1I7S7B1"/>
<evidence type="ECO:0000256" key="5">
    <source>
        <dbReference type="SAM" id="Phobius"/>
    </source>
</evidence>
<dbReference type="InterPro" id="IPR002293">
    <property type="entry name" value="AA/rel_permease1"/>
</dbReference>
<sequence>MMADTPPETPTIVPATALGGVSTKMGFLGATSYVIGNIIGSGIFITPASILRSTESPGLSLIVWFLCAIIAILGMTMLPLLHRIGYEYQGPGM</sequence>
<comment type="subcellular location">
    <subcellularLocation>
        <location evidence="1">Membrane</location>
        <topology evidence="1">Multi-pass membrane protein</topology>
    </subcellularLocation>
</comment>
<keyword evidence="4 5" id="KW-0472">Membrane</keyword>
<evidence type="ECO:0000313" key="7">
    <source>
        <dbReference type="WBParaSite" id="BXY_0890000.1"/>
    </source>
</evidence>
<dbReference type="InterPro" id="IPR050598">
    <property type="entry name" value="AminoAcid_Transporter"/>
</dbReference>
<reference evidence="7" key="1">
    <citation type="submission" date="2016-11" db="UniProtKB">
        <authorList>
            <consortium name="WormBaseParasite"/>
        </authorList>
    </citation>
    <scope>IDENTIFICATION</scope>
</reference>
<dbReference type="eggNOG" id="KOG1287">
    <property type="taxonomic scope" value="Eukaryota"/>
</dbReference>
<dbReference type="PANTHER" id="PTHR11785">
    <property type="entry name" value="AMINO ACID TRANSPORTER"/>
    <property type="match status" value="1"/>
</dbReference>
<evidence type="ECO:0000313" key="6">
    <source>
        <dbReference type="Proteomes" id="UP000095284"/>
    </source>
</evidence>
<accession>A0A1I7S7B1</accession>
<dbReference type="GO" id="GO:0015179">
    <property type="term" value="F:L-amino acid transmembrane transporter activity"/>
    <property type="evidence" value="ECO:0007669"/>
    <property type="project" value="TreeGrafter"/>
</dbReference>
<evidence type="ECO:0000256" key="4">
    <source>
        <dbReference type="ARBA" id="ARBA00023136"/>
    </source>
</evidence>
<proteinExistence type="predicted"/>
<organism evidence="6 7">
    <name type="scientific">Bursaphelenchus xylophilus</name>
    <name type="common">Pinewood nematode worm</name>
    <name type="synonym">Aphelenchoides xylophilus</name>
    <dbReference type="NCBI Taxonomy" id="6326"/>
    <lineage>
        <taxon>Eukaryota</taxon>
        <taxon>Metazoa</taxon>
        <taxon>Ecdysozoa</taxon>
        <taxon>Nematoda</taxon>
        <taxon>Chromadorea</taxon>
        <taxon>Rhabditida</taxon>
        <taxon>Tylenchina</taxon>
        <taxon>Tylenchomorpha</taxon>
        <taxon>Aphelenchoidea</taxon>
        <taxon>Aphelenchoididae</taxon>
        <taxon>Bursaphelenchus</taxon>
    </lineage>
</organism>
<dbReference type="Proteomes" id="UP000095284">
    <property type="component" value="Unplaced"/>
</dbReference>
<dbReference type="PANTHER" id="PTHR11785:SF302">
    <property type="entry name" value="AMINO ACID TRANSPORTER"/>
    <property type="match status" value="1"/>
</dbReference>
<feature type="transmembrane region" description="Helical" evidence="5">
    <location>
        <begin position="62"/>
        <end position="81"/>
    </location>
</feature>
<dbReference type="Pfam" id="PF13520">
    <property type="entry name" value="AA_permease_2"/>
    <property type="match status" value="1"/>
</dbReference>
<dbReference type="Gene3D" id="1.20.1740.10">
    <property type="entry name" value="Amino acid/polyamine transporter I"/>
    <property type="match status" value="1"/>
</dbReference>
<protein>
    <submittedName>
        <fullName evidence="7">Large neutral amino acids transporter small subunit 2</fullName>
    </submittedName>
</protein>
<evidence type="ECO:0000256" key="3">
    <source>
        <dbReference type="ARBA" id="ARBA00022989"/>
    </source>
</evidence>
<evidence type="ECO:0000256" key="1">
    <source>
        <dbReference type="ARBA" id="ARBA00004141"/>
    </source>
</evidence>
<evidence type="ECO:0000256" key="2">
    <source>
        <dbReference type="ARBA" id="ARBA00022692"/>
    </source>
</evidence>